<dbReference type="AlphaFoldDB" id="A0A511N070"/>
<evidence type="ECO:0000313" key="2">
    <source>
        <dbReference type="Proteomes" id="UP000321306"/>
    </source>
</evidence>
<dbReference type="Proteomes" id="UP000321306">
    <property type="component" value="Unassembled WGS sequence"/>
</dbReference>
<comment type="caution">
    <text evidence="1">The sequence shown here is derived from an EMBL/GenBank/DDBJ whole genome shotgun (WGS) entry which is preliminary data.</text>
</comment>
<dbReference type="RefSeq" id="WP_146883579.1">
    <property type="nucleotide sequence ID" value="NZ_BJXB01000005.1"/>
</dbReference>
<evidence type="ECO:0000313" key="1">
    <source>
        <dbReference type="EMBL" id="GEM45888.1"/>
    </source>
</evidence>
<organism evidence="1 2">
    <name type="scientific">Deinococcus cellulosilyticus (strain DSM 18568 / NBRC 106333 / KACC 11606 / 5516J-15)</name>
    <dbReference type="NCBI Taxonomy" id="1223518"/>
    <lineage>
        <taxon>Bacteria</taxon>
        <taxon>Thermotogati</taxon>
        <taxon>Deinococcota</taxon>
        <taxon>Deinococci</taxon>
        <taxon>Deinococcales</taxon>
        <taxon>Deinococcaceae</taxon>
        <taxon>Deinococcus</taxon>
    </lineage>
</organism>
<accession>A0A511N070</accession>
<sequence length="112" mass="12833">MNQNLSILHLRGYSRTERAEIAQYRILSGCTVEPPTLGEILHTVRGNRQVNEDYRNIIHTLAANGLVSVEQVRRVGFVYAYQYSLTPVGEAQLDRWFVQYGPLSEIQARRAQ</sequence>
<reference evidence="1 2" key="1">
    <citation type="submission" date="2019-07" db="EMBL/GenBank/DDBJ databases">
        <title>Whole genome shotgun sequence of Deinococcus cellulosilyticus NBRC 106333.</title>
        <authorList>
            <person name="Hosoyama A."/>
            <person name="Uohara A."/>
            <person name="Ohji S."/>
            <person name="Ichikawa N."/>
        </authorList>
    </citation>
    <scope>NUCLEOTIDE SEQUENCE [LARGE SCALE GENOMIC DNA]</scope>
    <source>
        <strain evidence="1 2">NBRC 106333</strain>
    </source>
</reference>
<proteinExistence type="predicted"/>
<gene>
    <name evidence="1" type="ORF">DC3_15230</name>
</gene>
<dbReference type="EMBL" id="BJXB01000005">
    <property type="protein sequence ID" value="GEM45888.1"/>
    <property type="molecule type" value="Genomic_DNA"/>
</dbReference>
<name>A0A511N070_DEIC1</name>
<keyword evidence="2" id="KW-1185">Reference proteome</keyword>
<protein>
    <submittedName>
        <fullName evidence="1">Uncharacterized protein</fullName>
    </submittedName>
</protein>